<sequence>MFFSKIFITLIFINYPSNYNLVIK</sequence>
<protein>
    <submittedName>
        <fullName evidence="1">Uncharacterized protein</fullName>
    </submittedName>
</protein>
<reference evidence="1" key="2">
    <citation type="journal article" date="2015" name="Data Brief">
        <title>Shoot transcriptome of the giant reed, Arundo donax.</title>
        <authorList>
            <person name="Barrero R.A."/>
            <person name="Guerrero F.D."/>
            <person name="Moolhuijzen P."/>
            <person name="Goolsby J.A."/>
            <person name="Tidwell J."/>
            <person name="Bellgard S.E."/>
            <person name="Bellgard M.I."/>
        </authorList>
    </citation>
    <scope>NUCLEOTIDE SEQUENCE</scope>
    <source>
        <tissue evidence="1">Shoot tissue taken approximately 20 cm above the soil surface</tissue>
    </source>
</reference>
<dbReference type="EMBL" id="GBRH01245816">
    <property type="protein sequence ID" value="JAD52079.1"/>
    <property type="molecule type" value="Transcribed_RNA"/>
</dbReference>
<dbReference type="AlphaFoldDB" id="A0A0A9AK80"/>
<organism evidence="1">
    <name type="scientific">Arundo donax</name>
    <name type="common">Giant reed</name>
    <name type="synonym">Donax arundinaceus</name>
    <dbReference type="NCBI Taxonomy" id="35708"/>
    <lineage>
        <taxon>Eukaryota</taxon>
        <taxon>Viridiplantae</taxon>
        <taxon>Streptophyta</taxon>
        <taxon>Embryophyta</taxon>
        <taxon>Tracheophyta</taxon>
        <taxon>Spermatophyta</taxon>
        <taxon>Magnoliopsida</taxon>
        <taxon>Liliopsida</taxon>
        <taxon>Poales</taxon>
        <taxon>Poaceae</taxon>
        <taxon>PACMAD clade</taxon>
        <taxon>Arundinoideae</taxon>
        <taxon>Arundineae</taxon>
        <taxon>Arundo</taxon>
    </lineage>
</organism>
<evidence type="ECO:0000313" key="1">
    <source>
        <dbReference type="EMBL" id="JAD52079.1"/>
    </source>
</evidence>
<accession>A0A0A9AK80</accession>
<reference evidence="1" key="1">
    <citation type="submission" date="2014-09" db="EMBL/GenBank/DDBJ databases">
        <authorList>
            <person name="Magalhaes I.L.F."/>
            <person name="Oliveira U."/>
            <person name="Santos F.R."/>
            <person name="Vidigal T.H.D.A."/>
            <person name="Brescovit A.D."/>
            <person name="Santos A.J."/>
        </authorList>
    </citation>
    <scope>NUCLEOTIDE SEQUENCE</scope>
    <source>
        <tissue evidence="1">Shoot tissue taken approximately 20 cm above the soil surface</tissue>
    </source>
</reference>
<proteinExistence type="predicted"/>
<name>A0A0A9AK80_ARUDO</name>